<dbReference type="EMBL" id="LEUS01000023">
    <property type="protein sequence ID" value="KLY29744.1"/>
    <property type="molecule type" value="Genomic_DNA"/>
</dbReference>
<keyword evidence="2" id="KW-1185">Reference proteome</keyword>
<dbReference type="RefSeq" id="WP_032751868.1">
    <property type="nucleotide sequence ID" value="NZ_JAKWGX010000026.1"/>
</dbReference>
<evidence type="ECO:0000313" key="1">
    <source>
        <dbReference type="EMBL" id="KLY29744.1"/>
    </source>
</evidence>
<reference evidence="1 2" key="1">
    <citation type="submission" date="2015-06" db="EMBL/GenBank/DDBJ databases">
        <title>The Genome Sequence of None.</title>
        <authorList>
            <consortium name="The Broad Institute Genomics Platform"/>
            <consortium name="The Broad Institute Genome Sequencing Center for Infectious Disease"/>
            <person name="Earl A.M."/>
            <person name="Onderdonk A.B."/>
            <person name="Kirby J."/>
            <person name="Ferraro M.J."/>
            <person name="Huang S."/>
            <person name="Spencer M."/>
            <person name="Fodor A."/>
            <person name="Hooper D."/>
            <person name="Dekker J."/>
            <person name="O'Brien T."/>
            <person name="Quan V."/>
            <person name="Gombosev A."/>
            <person name="Delaney M."/>
            <person name="DuBois A."/>
            <person name="Ernst C."/>
            <person name="Kim D.S."/>
            <person name="Rossman W."/>
            <person name="Gohs F."/>
            <person name="Petruso H."/>
            <person name="Nozar T."/>
            <person name="Mougeot F."/>
            <person name="Manson-McGuire A."/>
            <person name="Young S."/>
            <person name="Abouelleil A."/>
            <person name="Cao P."/>
            <person name="Chapman S.B."/>
            <person name="Griggs A."/>
            <person name="Priest M."/>
            <person name="Shea T."/>
            <person name="Wortman I."/>
            <person name="Wortman J.R."/>
            <person name="Nusbaum C."/>
            <person name="Birren B."/>
        </authorList>
    </citation>
    <scope>NUCLEOTIDE SEQUENCE [LARGE SCALE GENOMIC DNA]</scope>
    <source>
        <strain evidence="1 2">MGH87</strain>
    </source>
</reference>
<proteinExistence type="predicted"/>
<accession>A0ABR5GC58</accession>
<evidence type="ECO:0000313" key="2">
    <source>
        <dbReference type="Proteomes" id="UP000036305"/>
    </source>
</evidence>
<protein>
    <submittedName>
        <fullName evidence="1">Uncharacterized protein</fullName>
    </submittedName>
</protein>
<gene>
    <name evidence="1" type="ORF">SK91_04075</name>
</gene>
<dbReference type="Proteomes" id="UP000036305">
    <property type="component" value="Unassembled WGS sequence"/>
</dbReference>
<organism evidence="1 2">
    <name type="scientific">Klebsiella michiganensis</name>
    <dbReference type="NCBI Taxonomy" id="1134687"/>
    <lineage>
        <taxon>Bacteria</taxon>
        <taxon>Pseudomonadati</taxon>
        <taxon>Pseudomonadota</taxon>
        <taxon>Gammaproteobacteria</taxon>
        <taxon>Enterobacterales</taxon>
        <taxon>Enterobacteriaceae</taxon>
        <taxon>Klebsiella/Raoultella group</taxon>
        <taxon>Klebsiella</taxon>
    </lineage>
</organism>
<name>A0ABR5GC58_9ENTR</name>
<sequence>MSIKSIKLESGISDPEFMEISANARRHERAHLLGLLRIFVGQLKKESSTPEEIYSSIEQWASARELTISEGKYHE</sequence>
<comment type="caution">
    <text evidence="1">The sequence shown here is derived from an EMBL/GenBank/DDBJ whole genome shotgun (WGS) entry which is preliminary data.</text>
</comment>